<keyword evidence="3 5" id="KW-0472">Membrane</keyword>
<reference evidence="6" key="1">
    <citation type="submission" date="2021-02" db="EMBL/GenBank/DDBJ databases">
        <authorList>
            <person name="Nowell W R."/>
        </authorList>
    </citation>
    <scope>NUCLEOTIDE SEQUENCE</scope>
</reference>
<feature type="transmembrane region" description="Helical" evidence="5">
    <location>
        <begin position="615"/>
        <end position="643"/>
    </location>
</feature>
<name>A0A818AT36_9BILA</name>
<keyword evidence="2 5" id="KW-1133">Transmembrane helix</keyword>
<dbReference type="PANTHER" id="PTHR23121:SF9">
    <property type="entry name" value="SODIUM-DEPENDENT GLUCOSE TRANSPORTER 1"/>
    <property type="match status" value="1"/>
</dbReference>
<evidence type="ECO:0000256" key="4">
    <source>
        <dbReference type="SAM" id="MobiDB-lite"/>
    </source>
</evidence>
<evidence type="ECO:0000256" key="3">
    <source>
        <dbReference type="ARBA" id="ARBA00023136"/>
    </source>
</evidence>
<feature type="transmembrane region" description="Helical" evidence="5">
    <location>
        <begin position="500"/>
        <end position="521"/>
    </location>
</feature>
<feature type="transmembrane region" description="Helical" evidence="5">
    <location>
        <begin position="94"/>
        <end position="117"/>
    </location>
</feature>
<feature type="transmembrane region" description="Helical" evidence="5">
    <location>
        <begin position="761"/>
        <end position="784"/>
    </location>
</feature>
<evidence type="ECO:0000256" key="1">
    <source>
        <dbReference type="ARBA" id="ARBA00022692"/>
    </source>
</evidence>
<protein>
    <submittedName>
        <fullName evidence="6">Uncharacterized protein</fullName>
    </submittedName>
</protein>
<comment type="caution">
    <text evidence="6">The sequence shown here is derived from an EMBL/GenBank/DDBJ whole genome shotgun (WGS) entry which is preliminary data.</text>
</comment>
<keyword evidence="1 5" id="KW-0812">Transmembrane</keyword>
<feature type="transmembrane region" description="Helical" evidence="5">
    <location>
        <begin position="61"/>
        <end position="82"/>
    </location>
</feature>
<feature type="transmembrane region" description="Helical" evidence="5">
    <location>
        <begin position="124"/>
        <end position="143"/>
    </location>
</feature>
<gene>
    <name evidence="6" type="ORF">GRG538_LOCUS10756</name>
</gene>
<accession>A0A818AT36</accession>
<feature type="compositionally biased region" description="Basic and acidic residues" evidence="4">
    <location>
        <begin position="836"/>
        <end position="849"/>
    </location>
</feature>
<feature type="transmembrane region" description="Helical" evidence="5">
    <location>
        <begin position="701"/>
        <end position="722"/>
    </location>
</feature>
<dbReference type="SUPFAM" id="SSF103473">
    <property type="entry name" value="MFS general substrate transporter"/>
    <property type="match status" value="1"/>
</dbReference>
<feature type="transmembrane region" description="Helical" evidence="5">
    <location>
        <begin position="664"/>
        <end position="686"/>
    </location>
</feature>
<dbReference type="InterPro" id="IPR036259">
    <property type="entry name" value="MFS_trans_sf"/>
</dbReference>
<evidence type="ECO:0000313" key="6">
    <source>
        <dbReference type="EMBL" id="CAF3409389.1"/>
    </source>
</evidence>
<dbReference type="EMBL" id="CAJNYT010001414">
    <property type="protein sequence ID" value="CAF3409389.1"/>
    <property type="molecule type" value="Genomic_DNA"/>
</dbReference>
<evidence type="ECO:0000256" key="2">
    <source>
        <dbReference type="ARBA" id="ARBA00022989"/>
    </source>
</evidence>
<sequence>MMHEDVDHDDEEEVILDRRTLINQANNSNSLSNSGPILLGVNRFNIKVYDDPVKLSRAKTILLAITCISIGMFTGLLGPTFPFLSQLMPADLSAVIWLIAIKAIGFLIGTLLSAYLYAWFNVCCLLGLSCLSISFGVCSLPFITDLATFYLTSLILGIGLGISYNGIDALYNRLWTRSSLASIRWLHLLVALGAILSTSMLFPSNISNVNELSLTTVTTQQIRPRRQATNEIANLLASRLPKIDDILSNETNTSTILNNTDVTTDSSLPTTTTAKLVLKPSVVETDGLKQSNVAKPGVGTDQSTTKSPCMKSYCCFNSNITTQNQTIINNTYSCQENDVNLSDACKTTLLFCKNSSLRICLLNTMNISCRIDQVCGNDKKIECSLQSINDAIYASTSTTTIATSTPTATINTTLLITTTNPPTTTTTTTSTILPTTITTTTTTVTAATTITIVTTATTPTTTESTSSSTMTTTRYNKPAFAKSNIDDLSKNLLYAKILSFFRAITLVHLIYLFIAFLFFILGISYSTLAMRGDGVNSTTSTQKINLNPLSLLFGNAHRTINTSNRSVSLLSDRASLKFVVLLVAFYFIMTGIESSSIYLTYLFGRELKFEENQCLLIQFLFFLGLLLGRLIDILMDYGCFLFNTRITNRTKKQSDKFHLISIKFCILIRLIILFLLCSTLSFSHLFQENSSTKSFIPSIRLLYFIFFLIGLLLASLPTLILFWIERDLSLNDSLIRFILITITISDVVFPSFLFYTIKHVVLSYLFYLFIGSCLLLILFVCILYTSKHWQKKQLYRILPTSMEMDEANIENHSDNNDDDEDFHRTNGRINGNETKNNIDNDRVKGAKGH</sequence>
<dbReference type="Proteomes" id="UP000663872">
    <property type="component" value="Unassembled WGS sequence"/>
</dbReference>
<feature type="transmembrane region" description="Helical" evidence="5">
    <location>
        <begin position="578"/>
        <end position="603"/>
    </location>
</feature>
<feature type="transmembrane region" description="Helical" evidence="5">
    <location>
        <begin position="183"/>
        <end position="202"/>
    </location>
</feature>
<organism evidence="6 7">
    <name type="scientific">Rotaria socialis</name>
    <dbReference type="NCBI Taxonomy" id="392032"/>
    <lineage>
        <taxon>Eukaryota</taxon>
        <taxon>Metazoa</taxon>
        <taxon>Spiralia</taxon>
        <taxon>Gnathifera</taxon>
        <taxon>Rotifera</taxon>
        <taxon>Eurotatoria</taxon>
        <taxon>Bdelloidea</taxon>
        <taxon>Philodinida</taxon>
        <taxon>Philodinidae</taxon>
        <taxon>Rotaria</taxon>
    </lineage>
</organism>
<proteinExistence type="predicted"/>
<feature type="transmembrane region" description="Helical" evidence="5">
    <location>
        <begin position="149"/>
        <end position="171"/>
    </location>
</feature>
<dbReference type="AlphaFoldDB" id="A0A818AT36"/>
<feature type="region of interest" description="Disordered" evidence="4">
    <location>
        <begin position="809"/>
        <end position="849"/>
    </location>
</feature>
<feature type="transmembrane region" description="Helical" evidence="5">
    <location>
        <begin position="734"/>
        <end position="755"/>
    </location>
</feature>
<evidence type="ECO:0000256" key="5">
    <source>
        <dbReference type="SAM" id="Phobius"/>
    </source>
</evidence>
<evidence type="ECO:0000313" key="7">
    <source>
        <dbReference type="Proteomes" id="UP000663872"/>
    </source>
</evidence>
<dbReference type="PANTHER" id="PTHR23121">
    <property type="entry name" value="SODIUM-DEPENDENT GLUCOSE TRANSPORTER 1"/>
    <property type="match status" value="1"/>
</dbReference>